<dbReference type="Pfam" id="PF08281">
    <property type="entry name" value="Sigma70_r4_2"/>
    <property type="match status" value="1"/>
</dbReference>
<feature type="domain" description="RNA polymerase sigma-70 region 2" evidence="5">
    <location>
        <begin position="17"/>
        <end position="74"/>
    </location>
</feature>
<comment type="similarity">
    <text evidence="1">Belongs to the sigma-70 factor family. ECF subfamily.</text>
</comment>
<evidence type="ECO:0000256" key="1">
    <source>
        <dbReference type="ARBA" id="ARBA00010641"/>
    </source>
</evidence>
<protein>
    <recommendedName>
        <fullName evidence="8">RNA polymerase subunit sigma-70</fullName>
    </recommendedName>
</protein>
<dbReference type="InterPro" id="IPR036388">
    <property type="entry name" value="WH-like_DNA-bd_sf"/>
</dbReference>
<dbReference type="Gene3D" id="1.10.10.10">
    <property type="entry name" value="Winged helix-like DNA-binding domain superfamily/Winged helix DNA-binding domain"/>
    <property type="match status" value="1"/>
</dbReference>
<dbReference type="InterPro" id="IPR013324">
    <property type="entry name" value="RNA_pol_sigma_r3/r4-like"/>
</dbReference>
<evidence type="ECO:0000259" key="6">
    <source>
        <dbReference type="Pfam" id="PF08281"/>
    </source>
</evidence>
<dbReference type="CDD" id="cd06171">
    <property type="entry name" value="Sigma70_r4"/>
    <property type="match status" value="1"/>
</dbReference>
<dbReference type="PANTHER" id="PTHR43133:SF63">
    <property type="entry name" value="RNA POLYMERASE SIGMA FACTOR FECI-RELATED"/>
    <property type="match status" value="1"/>
</dbReference>
<keyword evidence="4" id="KW-0804">Transcription</keyword>
<proteinExistence type="inferred from homology"/>
<sequence>MVARNEIEILYGDKRSSLLKRVARRLGSQSVAADLVQDVFLRLWERGSGNLDSDVAYLNRSVSNAIVDYVRAERVRSAYAANILPEQCAAPIPTPYDLVEIRDAVRQLDDVIRAMPERTRHIFLLNKVHGCKYSEIAEVLGISRSAVEKHMARAMITCVGFQEKSL</sequence>
<dbReference type="InterPro" id="IPR007627">
    <property type="entry name" value="RNA_pol_sigma70_r2"/>
</dbReference>
<reference evidence="7" key="1">
    <citation type="submission" date="2016-02" db="EMBL/GenBank/DDBJ databases">
        <title>Genomic sequences of Ochrobactrum anthropi.</title>
        <authorList>
            <person name="Chudasama K.S."/>
            <person name="Thaker V.S."/>
        </authorList>
    </citation>
    <scope>NUCLEOTIDE SEQUENCE [LARGE SCALE GENOMIC DNA]</scope>
    <source>
        <strain evidence="7">SUBG007</strain>
    </source>
</reference>
<dbReference type="GO" id="GO:0003677">
    <property type="term" value="F:DNA binding"/>
    <property type="evidence" value="ECO:0007669"/>
    <property type="project" value="InterPro"/>
</dbReference>
<dbReference type="InterPro" id="IPR039425">
    <property type="entry name" value="RNA_pol_sigma-70-like"/>
</dbReference>
<dbReference type="Pfam" id="PF04542">
    <property type="entry name" value="Sigma70_r2"/>
    <property type="match status" value="1"/>
</dbReference>
<organism evidence="7">
    <name type="scientific">Brucella anthropi</name>
    <name type="common">Ochrobactrum anthropi</name>
    <dbReference type="NCBI Taxonomy" id="529"/>
    <lineage>
        <taxon>Bacteria</taxon>
        <taxon>Pseudomonadati</taxon>
        <taxon>Pseudomonadota</taxon>
        <taxon>Alphaproteobacteria</taxon>
        <taxon>Hyphomicrobiales</taxon>
        <taxon>Brucellaceae</taxon>
        <taxon>Brucella/Ochrobactrum group</taxon>
        <taxon>Brucella</taxon>
    </lineage>
</organism>
<dbReference type="AlphaFoldDB" id="A0A656Z8G6"/>
<dbReference type="GO" id="GO:0016987">
    <property type="term" value="F:sigma factor activity"/>
    <property type="evidence" value="ECO:0007669"/>
    <property type="project" value="UniProtKB-KW"/>
</dbReference>
<evidence type="ECO:0000313" key="7">
    <source>
        <dbReference type="EMBL" id="KYB46145.1"/>
    </source>
</evidence>
<comment type="caution">
    <text evidence="7">The sequence shown here is derived from an EMBL/GenBank/DDBJ whole genome shotgun (WGS) entry which is preliminary data.</text>
</comment>
<gene>
    <name evidence="7" type="ORF">AB664_25115</name>
</gene>
<keyword evidence="3" id="KW-0731">Sigma factor</keyword>
<accession>A0A656Z8G6</accession>
<evidence type="ECO:0008006" key="8">
    <source>
        <dbReference type="Google" id="ProtNLM"/>
    </source>
</evidence>
<dbReference type="InterPro" id="IPR013325">
    <property type="entry name" value="RNA_pol_sigma_r2"/>
</dbReference>
<dbReference type="InterPro" id="IPR013249">
    <property type="entry name" value="RNA_pol_sigma70_r4_t2"/>
</dbReference>
<dbReference type="PANTHER" id="PTHR43133">
    <property type="entry name" value="RNA POLYMERASE ECF-TYPE SIGMA FACTO"/>
    <property type="match status" value="1"/>
</dbReference>
<keyword evidence="2" id="KW-0805">Transcription regulation</keyword>
<dbReference type="GO" id="GO:0006352">
    <property type="term" value="P:DNA-templated transcription initiation"/>
    <property type="evidence" value="ECO:0007669"/>
    <property type="project" value="InterPro"/>
</dbReference>
<dbReference type="InterPro" id="IPR014284">
    <property type="entry name" value="RNA_pol_sigma-70_dom"/>
</dbReference>
<name>A0A656Z8G6_BRUAN</name>
<dbReference type="NCBIfam" id="TIGR02937">
    <property type="entry name" value="sigma70-ECF"/>
    <property type="match status" value="1"/>
</dbReference>
<evidence type="ECO:0000259" key="5">
    <source>
        <dbReference type="Pfam" id="PF04542"/>
    </source>
</evidence>
<evidence type="ECO:0000256" key="3">
    <source>
        <dbReference type="ARBA" id="ARBA00023082"/>
    </source>
</evidence>
<evidence type="ECO:0000256" key="4">
    <source>
        <dbReference type="ARBA" id="ARBA00023163"/>
    </source>
</evidence>
<dbReference type="SUPFAM" id="SSF88946">
    <property type="entry name" value="Sigma2 domain of RNA polymerase sigma factors"/>
    <property type="match status" value="1"/>
</dbReference>
<feature type="domain" description="RNA polymerase sigma factor 70 region 4 type 2" evidence="6">
    <location>
        <begin position="106"/>
        <end position="157"/>
    </location>
</feature>
<dbReference type="SUPFAM" id="SSF88659">
    <property type="entry name" value="Sigma3 and sigma4 domains of RNA polymerase sigma factors"/>
    <property type="match status" value="1"/>
</dbReference>
<evidence type="ECO:0000256" key="2">
    <source>
        <dbReference type="ARBA" id="ARBA00023015"/>
    </source>
</evidence>
<dbReference type="Gene3D" id="1.10.1740.10">
    <property type="match status" value="1"/>
</dbReference>
<dbReference type="EMBL" id="LUAY01000814">
    <property type="protein sequence ID" value="KYB46145.1"/>
    <property type="molecule type" value="Genomic_DNA"/>
</dbReference>